<comment type="caution">
    <text evidence="5">The sequence shown here is derived from an EMBL/GenBank/DDBJ whole genome shotgun (WGS) entry which is preliminary data.</text>
</comment>
<evidence type="ECO:0000313" key="6">
    <source>
        <dbReference type="Proteomes" id="UP000314294"/>
    </source>
</evidence>
<keyword evidence="6" id="KW-1185">Reference proteome</keyword>
<dbReference type="OrthoDB" id="5404651at2759"/>
<name>A0A4Z2H9M6_9TELE</name>
<evidence type="ECO:0000313" key="5">
    <source>
        <dbReference type="EMBL" id="TNN61482.1"/>
    </source>
</evidence>
<keyword evidence="2" id="KW-0276">Fatty acid metabolism</keyword>
<dbReference type="EC" id="2.3.1.9" evidence="1"/>
<dbReference type="PANTHER" id="PTHR43853">
    <property type="entry name" value="3-KETOACYL-COA THIOLASE, PEROXISOMAL"/>
    <property type="match status" value="1"/>
</dbReference>
<dbReference type="InterPro" id="IPR050215">
    <property type="entry name" value="Thiolase-like_sf_Thiolase"/>
</dbReference>
<dbReference type="AlphaFoldDB" id="A0A4Z2H9M6"/>
<evidence type="ECO:0000256" key="1">
    <source>
        <dbReference type="ARBA" id="ARBA00012705"/>
    </source>
</evidence>
<sequence>MKAVYCVEKLGIPLEKVNPNGGAIALGHPLGCTGARQGVRRRVHVHRHRDGSGRCVRVPRTMILCG</sequence>
<keyword evidence="3" id="KW-0443">Lipid metabolism</keyword>
<dbReference type="Gene3D" id="3.40.47.10">
    <property type="match status" value="1"/>
</dbReference>
<dbReference type="Pfam" id="PF02803">
    <property type="entry name" value="Thiolase_C"/>
    <property type="match status" value="1"/>
</dbReference>
<dbReference type="PROSITE" id="PS00737">
    <property type="entry name" value="THIOLASE_2"/>
    <property type="match status" value="1"/>
</dbReference>
<dbReference type="GO" id="GO:0003985">
    <property type="term" value="F:acetyl-CoA C-acetyltransferase activity"/>
    <property type="evidence" value="ECO:0007669"/>
    <property type="project" value="UniProtKB-EC"/>
</dbReference>
<dbReference type="GO" id="GO:0010124">
    <property type="term" value="P:phenylacetate catabolic process"/>
    <property type="evidence" value="ECO:0007669"/>
    <property type="project" value="TreeGrafter"/>
</dbReference>
<reference evidence="5 6" key="1">
    <citation type="submission" date="2019-03" db="EMBL/GenBank/DDBJ databases">
        <title>First draft genome of Liparis tanakae, snailfish: a comprehensive survey of snailfish specific genes.</title>
        <authorList>
            <person name="Kim W."/>
            <person name="Song I."/>
            <person name="Jeong J.-H."/>
            <person name="Kim D."/>
            <person name="Kim S."/>
            <person name="Ryu S."/>
            <person name="Song J.Y."/>
            <person name="Lee S.K."/>
        </authorList>
    </citation>
    <scope>NUCLEOTIDE SEQUENCE [LARGE SCALE GENOMIC DNA]</scope>
    <source>
        <tissue evidence="5">Muscle</tissue>
    </source>
</reference>
<dbReference type="EMBL" id="SRLO01000314">
    <property type="protein sequence ID" value="TNN61482.1"/>
    <property type="molecule type" value="Genomic_DNA"/>
</dbReference>
<feature type="domain" description="Thiolase C-terminal" evidence="4">
    <location>
        <begin position="3"/>
        <end position="44"/>
    </location>
</feature>
<proteinExistence type="predicted"/>
<dbReference type="GO" id="GO:0005777">
    <property type="term" value="C:peroxisome"/>
    <property type="evidence" value="ECO:0007669"/>
    <property type="project" value="TreeGrafter"/>
</dbReference>
<dbReference type="SUPFAM" id="SSF53901">
    <property type="entry name" value="Thiolase-like"/>
    <property type="match status" value="1"/>
</dbReference>
<accession>A0A4Z2H9M6</accession>
<evidence type="ECO:0000256" key="3">
    <source>
        <dbReference type="ARBA" id="ARBA00023098"/>
    </source>
</evidence>
<dbReference type="InterPro" id="IPR016039">
    <property type="entry name" value="Thiolase-like"/>
</dbReference>
<dbReference type="InterPro" id="IPR020617">
    <property type="entry name" value="Thiolase_C"/>
</dbReference>
<evidence type="ECO:0000256" key="2">
    <source>
        <dbReference type="ARBA" id="ARBA00022832"/>
    </source>
</evidence>
<dbReference type="Proteomes" id="UP000314294">
    <property type="component" value="Unassembled WGS sequence"/>
</dbReference>
<evidence type="ECO:0000259" key="4">
    <source>
        <dbReference type="Pfam" id="PF02803"/>
    </source>
</evidence>
<dbReference type="InterPro" id="IPR020613">
    <property type="entry name" value="Thiolase_CS"/>
</dbReference>
<protein>
    <recommendedName>
        <fullName evidence="1">acetyl-CoA C-acetyltransferase</fullName>
        <ecNumber evidence="1">2.3.1.9</ecNumber>
    </recommendedName>
</protein>
<dbReference type="GO" id="GO:0006635">
    <property type="term" value="P:fatty acid beta-oxidation"/>
    <property type="evidence" value="ECO:0007669"/>
    <property type="project" value="TreeGrafter"/>
</dbReference>
<dbReference type="PANTHER" id="PTHR43853:SF8">
    <property type="entry name" value="3-KETOACYL-COA THIOLASE, PEROXISOMAL"/>
    <property type="match status" value="1"/>
</dbReference>
<gene>
    <name evidence="5" type="primary">Acaa1a</name>
    <name evidence="5" type="ORF">EYF80_028227</name>
</gene>
<organism evidence="5 6">
    <name type="scientific">Liparis tanakae</name>
    <name type="common">Tanaka's snailfish</name>
    <dbReference type="NCBI Taxonomy" id="230148"/>
    <lineage>
        <taxon>Eukaryota</taxon>
        <taxon>Metazoa</taxon>
        <taxon>Chordata</taxon>
        <taxon>Craniata</taxon>
        <taxon>Vertebrata</taxon>
        <taxon>Euteleostomi</taxon>
        <taxon>Actinopterygii</taxon>
        <taxon>Neopterygii</taxon>
        <taxon>Teleostei</taxon>
        <taxon>Neoteleostei</taxon>
        <taxon>Acanthomorphata</taxon>
        <taxon>Eupercaria</taxon>
        <taxon>Perciformes</taxon>
        <taxon>Cottioidei</taxon>
        <taxon>Cottales</taxon>
        <taxon>Liparidae</taxon>
        <taxon>Liparis</taxon>
    </lineage>
</organism>